<dbReference type="EMBL" id="BAABAT010000108">
    <property type="protein sequence ID" value="GAA4264176.1"/>
    <property type="molecule type" value="Genomic_DNA"/>
</dbReference>
<protein>
    <submittedName>
        <fullName evidence="1">Uncharacterized protein</fullName>
    </submittedName>
</protein>
<comment type="caution">
    <text evidence="1">The sequence shown here is derived from an EMBL/GenBank/DDBJ whole genome shotgun (WGS) entry which is preliminary data.</text>
</comment>
<organism evidence="1 2">
    <name type="scientific">Dactylosporangium darangshiense</name>
    <dbReference type="NCBI Taxonomy" id="579108"/>
    <lineage>
        <taxon>Bacteria</taxon>
        <taxon>Bacillati</taxon>
        <taxon>Actinomycetota</taxon>
        <taxon>Actinomycetes</taxon>
        <taxon>Micromonosporales</taxon>
        <taxon>Micromonosporaceae</taxon>
        <taxon>Dactylosporangium</taxon>
    </lineage>
</organism>
<evidence type="ECO:0000313" key="2">
    <source>
        <dbReference type="Proteomes" id="UP001500620"/>
    </source>
</evidence>
<dbReference type="RefSeq" id="WP_345144610.1">
    <property type="nucleotide sequence ID" value="NZ_BAABAT010000108.1"/>
</dbReference>
<proteinExistence type="predicted"/>
<evidence type="ECO:0000313" key="1">
    <source>
        <dbReference type="EMBL" id="GAA4264176.1"/>
    </source>
</evidence>
<dbReference type="Proteomes" id="UP001500620">
    <property type="component" value="Unassembled WGS sequence"/>
</dbReference>
<sequence>MTYDLAVWKGDRPDESNAAETFTALYGQYIGRDDQTPPTPAIRAYVESLLDRWCRGFLKTDPQRIFEY</sequence>
<name>A0ABP8DWF4_9ACTN</name>
<accession>A0ABP8DWF4</accession>
<reference evidence="2" key="1">
    <citation type="journal article" date="2019" name="Int. J. Syst. Evol. Microbiol.">
        <title>The Global Catalogue of Microorganisms (GCM) 10K type strain sequencing project: providing services to taxonomists for standard genome sequencing and annotation.</title>
        <authorList>
            <consortium name="The Broad Institute Genomics Platform"/>
            <consortium name="The Broad Institute Genome Sequencing Center for Infectious Disease"/>
            <person name="Wu L."/>
            <person name="Ma J."/>
        </authorList>
    </citation>
    <scope>NUCLEOTIDE SEQUENCE [LARGE SCALE GENOMIC DNA]</scope>
    <source>
        <strain evidence="2">JCM 17441</strain>
    </source>
</reference>
<gene>
    <name evidence="1" type="ORF">GCM10022255_115390</name>
</gene>
<keyword evidence="2" id="KW-1185">Reference proteome</keyword>